<evidence type="ECO:0000256" key="1">
    <source>
        <dbReference type="SAM" id="MobiDB-lite"/>
    </source>
</evidence>
<protein>
    <submittedName>
        <fullName evidence="2">Uncharacterized protein</fullName>
    </submittedName>
</protein>
<dbReference type="Proteomes" id="UP000030744">
    <property type="component" value="Unassembled WGS sequence"/>
</dbReference>
<dbReference type="EMBL" id="HG686931">
    <property type="protein sequence ID" value="CDJ34656.1"/>
    <property type="molecule type" value="Genomic_DNA"/>
</dbReference>
<dbReference type="AlphaFoldDB" id="U6KCX6"/>
<reference evidence="2" key="2">
    <citation type="submission" date="2013-10" db="EMBL/GenBank/DDBJ databases">
        <authorList>
            <person name="Aslett M."/>
        </authorList>
    </citation>
    <scope>NUCLEOTIDE SEQUENCE [LARGE SCALE GENOMIC DNA]</scope>
    <source>
        <strain evidence="2">Houghton</strain>
    </source>
</reference>
<feature type="region of interest" description="Disordered" evidence="1">
    <location>
        <begin position="25"/>
        <end position="83"/>
    </location>
</feature>
<dbReference type="GeneID" id="25377033"/>
<accession>U6KCX6</accession>
<evidence type="ECO:0000313" key="2">
    <source>
        <dbReference type="EMBL" id="CDJ34656.1"/>
    </source>
</evidence>
<dbReference type="RefSeq" id="XP_013357219.1">
    <property type="nucleotide sequence ID" value="XM_013501765.1"/>
</dbReference>
<reference evidence="2" key="1">
    <citation type="submission" date="2013-10" db="EMBL/GenBank/DDBJ databases">
        <title>Genomic analysis of the causative agents of coccidiosis in chickens.</title>
        <authorList>
            <person name="Reid A.J."/>
            <person name="Blake D."/>
            <person name="Billington K."/>
            <person name="Browne H."/>
            <person name="Dunn M."/>
            <person name="Hung S."/>
            <person name="Kawahara F."/>
            <person name="Miranda-Saavedra D."/>
            <person name="Mourier T."/>
            <person name="Nagra H."/>
            <person name="Otto T.D."/>
            <person name="Rawlings N."/>
            <person name="Sanchez A."/>
            <person name="Sanders M."/>
            <person name="Subramaniam C."/>
            <person name="Tay Y."/>
            <person name="Dear P."/>
            <person name="Doerig C."/>
            <person name="Gruber A."/>
            <person name="Parkinson J."/>
            <person name="Shirley M."/>
            <person name="Wan K.L."/>
            <person name="Berriman M."/>
            <person name="Tomley F."/>
            <person name="Pain A."/>
        </authorList>
    </citation>
    <scope>NUCLEOTIDE SEQUENCE [LARGE SCALE GENOMIC DNA]</scope>
    <source>
        <strain evidence="2">Houghton</strain>
    </source>
</reference>
<proteinExistence type="predicted"/>
<keyword evidence="3" id="KW-1185">Reference proteome</keyword>
<gene>
    <name evidence="2" type="ORF">EMH_0021420</name>
</gene>
<organism evidence="2 3">
    <name type="scientific">Eimeria mitis</name>
    <dbReference type="NCBI Taxonomy" id="44415"/>
    <lineage>
        <taxon>Eukaryota</taxon>
        <taxon>Sar</taxon>
        <taxon>Alveolata</taxon>
        <taxon>Apicomplexa</taxon>
        <taxon>Conoidasida</taxon>
        <taxon>Coccidia</taxon>
        <taxon>Eucoccidiorida</taxon>
        <taxon>Eimeriorina</taxon>
        <taxon>Eimeriidae</taxon>
        <taxon>Eimeria</taxon>
    </lineage>
</organism>
<evidence type="ECO:0000313" key="3">
    <source>
        <dbReference type="Proteomes" id="UP000030744"/>
    </source>
</evidence>
<name>U6KCX6_9EIME</name>
<dbReference type="VEuPathDB" id="ToxoDB:EMH_0021420"/>
<sequence>MRRSACVERVSWNVVAYLEMEALRGESSGAPGKDEDVTVFRDGANGGESSGAPGKDDDATVFRDCVNDPSANTSSPHGCPPVDAPTVCVLTSTTVLLLSLL</sequence>